<evidence type="ECO:0000256" key="3">
    <source>
        <dbReference type="ARBA" id="ARBA00023204"/>
    </source>
</evidence>
<dbReference type="Proteomes" id="UP001446205">
    <property type="component" value="Unassembled WGS sequence"/>
</dbReference>
<dbReference type="SMART" id="SM00987">
    <property type="entry name" value="UreE_C"/>
    <property type="match status" value="1"/>
</dbReference>
<dbReference type="PANTHER" id="PTHR12159:SF9">
    <property type="entry name" value="G_T MISMATCH-SPECIFIC THYMINE DNA GLYCOSYLASE"/>
    <property type="match status" value="1"/>
</dbReference>
<organism evidence="5 6">
    <name type="scientific">Thermithiobacillus plumbiphilus</name>
    <dbReference type="NCBI Taxonomy" id="1729899"/>
    <lineage>
        <taxon>Bacteria</taxon>
        <taxon>Pseudomonadati</taxon>
        <taxon>Pseudomonadota</taxon>
        <taxon>Acidithiobacillia</taxon>
        <taxon>Acidithiobacillales</taxon>
        <taxon>Thermithiobacillaceae</taxon>
        <taxon>Thermithiobacillus</taxon>
    </lineage>
</organism>
<accession>A0ABU9D4H1</accession>
<dbReference type="PANTHER" id="PTHR12159">
    <property type="entry name" value="G/T AND G/U MISMATCH-SPECIFIC DNA GLYCOSYLASE"/>
    <property type="match status" value="1"/>
</dbReference>
<dbReference type="GO" id="GO:0016798">
    <property type="term" value="F:hydrolase activity, acting on glycosyl bonds"/>
    <property type="evidence" value="ECO:0007669"/>
    <property type="project" value="UniProtKB-KW"/>
</dbReference>
<sequence length="168" mass="19086">MSIPDLIAPDLDVLFCGINPGLHSAALGHHFARPGNRFWRALHESGFSPRQLTPAEKSRLLEYGLGITVLVQRPTRRAAELQIEELRRGLGELERRVSHWRPRYLAFLGVGAFRLVFACPGAQPGLQDFRLQQSRVWLLPEPSGLNAHYPPQRLAACFREFLEEVRRS</sequence>
<dbReference type="SUPFAM" id="SSF52141">
    <property type="entry name" value="Uracil-DNA glycosylase-like"/>
    <property type="match status" value="1"/>
</dbReference>
<keyword evidence="3" id="KW-0234">DNA repair</keyword>
<evidence type="ECO:0000256" key="1">
    <source>
        <dbReference type="ARBA" id="ARBA00022763"/>
    </source>
</evidence>
<dbReference type="RefSeq" id="WP_341369522.1">
    <property type="nucleotide sequence ID" value="NZ_JBBPCO010000001.1"/>
</dbReference>
<dbReference type="SMART" id="SM00986">
    <property type="entry name" value="UDG"/>
    <property type="match status" value="1"/>
</dbReference>
<dbReference type="Gene3D" id="3.40.470.10">
    <property type="entry name" value="Uracil-DNA glycosylase-like domain"/>
    <property type="match status" value="1"/>
</dbReference>
<keyword evidence="6" id="KW-1185">Reference proteome</keyword>
<feature type="domain" description="Uracil-DNA glycosylase-like" evidence="4">
    <location>
        <begin position="4"/>
        <end position="162"/>
    </location>
</feature>
<proteinExistence type="predicted"/>
<dbReference type="NCBIfam" id="NF007570">
    <property type="entry name" value="PRK10201.1"/>
    <property type="match status" value="1"/>
</dbReference>
<dbReference type="InterPro" id="IPR036895">
    <property type="entry name" value="Uracil-DNA_glycosylase-like_sf"/>
</dbReference>
<evidence type="ECO:0000259" key="4">
    <source>
        <dbReference type="SMART" id="SM00986"/>
    </source>
</evidence>
<protein>
    <submittedName>
        <fullName evidence="5">G/U mismatch-specific DNA glycosylase</fullName>
        <ecNumber evidence="5">3.2.2.28</ecNumber>
    </submittedName>
</protein>
<dbReference type="CDD" id="cd10028">
    <property type="entry name" value="UDG-F2_TDG_MUG"/>
    <property type="match status" value="1"/>
</dbReference>
<keyword evidence="2 5" id="KW-0378">Hydrolase</keyword>
<gene>
    <name evidence="5" type="primary">mug</name>
    <name evidence="5" type="ORF">WOB96_01655</name>
</gene>
<evidence type="ECO:0000313" key="5">
    <source>
        <dbReference type="EMBL" id="MEK8088460.1"/>
    </source>
</evidence>
<evidence type="ECO:0000256" key="2">
    <source>
        <dbReference type="ARBA" id="ARBA00022801"/>
    </source>
</evidence>
<name>A0ABU9D4H1_9PROT</name>
<dbReference type="EMBL" id="JBBPCO010000001">
    <property type="protein sequence ID" value="MEK8088460.1"/>
    <property type="molecule type" value="Genomic_DNA"/>
</dbReference>
<keyword evidence="1" id="KW-0227">DNA damage</keyword>
<dbReference type="Pfam" id="PF03167">
    <property type="entry name" value="UDG"/>
    <property type="match status" value="1"/>
</dbReference>
<reference evidence="5 6" key="1">
    <citation type="submission" date="2024-04" db="EMBL/GenBank/DDBJ databases">
        <authorList>
            <person name="Abashina T."/>
            <person name="Shaikin A."/>
        </authorList>
    </citation>
    <scope>NUCLEOTIDE SEQUENCE [LARGE SCALE GENOMIC DNA]</scope>
    <source>
        <strain evidence="5 6">AAFK</strain>
    </source>
</reference>
<dbReference type="EC" id="3.2.2.28" evidence="5"/>
<dbReference type="InterPro" id="IPR005122">
    <property type="entry name" value="Uracil-DNA_glycosylase-like"/>
</dbReference>
<comment type="caution">
    <text evidence="5">The sequence shown here is derived from an EMBL/GenBank/DDBJ whole genome shotgun (WGS) entry which is preliminary data.</text>
</comment>
<evidence type="ECO:0000313" key="6">
    <source>
        <dbReference type="Proteomes" id="UP001446205"/>
    </source>
</evidence>
<dbReference type="InterPro" id="IPR015637">
    <property type="entry name" value="MUG/TDG"/>
</dbReference>
<keyword evidence="5" id="KW-0326">Glycosidase</keyword>